<dbReference type="Pfam" id="PF02785">
    <property type="entry name" value="Biotin_carb_C"/>
    <property type="match status" value="1"/>
</dbReference>
<accession>A0A2S0MLX5</accession>
<dbReference type="SUPFAM" id="SSF51246">
    <property type="entry name" value="Rudiment single hybrid motif"/>
    <property type="match status" value="1"/>
</dbReference>
<dbReference type="FunFam" id="3.40.50.20:FF:000010">
    <property type="entry name" value="Propionyl-CoA carboxylase subunit alpha"/>
    <property type="match status" value="1"/>
</dbReference>
<dbReference type="Pfam" id="PF00364">
    <property type="entry name" value="Biotin_lipoyl"/>
    <property type="match status" value="1"/>
</dbReference>
<organism evidence="10 11">
    <name type="scientific">Pukyongiella litopenaei</name>
    <dbReference type="NCBI Taxonomy" id="2605946"/>
    <lineage>
        <taxon>Bacteria</taxon>
        <taxon>Pseudomonadati</taxon>
        <taxon>Pseudomonadota</taxon>
        <taxon>Alphaproteobacteria</taxon>
        <taxon>Rhodobacterales</taxon>
        <taxon>Paracoccaceae</taxon>
        <taxon>Pukyongiella</taxon>
    </lineage>
</organism>
<feature type="domain" description="ATP-grasp" evidence="8">
    <location>
        <begin position="123"/>
        <end position="320"/>
    </location>
</feature>
<dbReference type="FunFam" id="3.30.470.20:FF:000028">
    <property type="entry name" value="Methylcrotonoyl-CoA carboxylase subunit alpha, mitochondrial"/>
    <property type="match status" value="1"/>
</dbReference>
<evidence type="ECO:0000256" key="4">
    <source>
        <dbReference type="ARBA" id="ARBA00022840"/>
    </source>
</evidence>
<dbReference type="FunFam" id="3.30.1490.20:FF:000003">
    <property type="entry name" value="acetyl-CoA carboxylase isoform X1"/>
    <property type="match status" value="1"/>
</dbReference>
<dbReference type="SUPFAM" id="SSF56059">
    <property type="entry name" value="Glutathione synthetase ATP-binding domain-like"/>
    <property type="match status" value="1"/>
</dbReference>
<dbReference type="InterPro" id="IPR000089">
    <property type="entry name" value="Biotin_lipoyl"/>
</dbReference>
<dbReference type="InterPro" id="IPR011761">
    <property type="entry name" value="ATP-grasp"/>
</dbReference>
<dbReference type="GO" id="GO:0016874">
    <property type="term" value="F:ligase activity"/>
    <property type="evidence" value="ECO:0007669"/>
    <property type="project" value="UniProtKB-KW"/>
</dbReference>
<dbReference type="PROSITE" id="PS50968">
    <property type="entry name" value="BIOTINYL_LIPOYL"/>
    <property type="match status" value="1"/>
</dbReference>
<reference evidence="11" key="1">
    <citation type="submission" date="2018-03" db="EMBL/GenBank/DDBJ databases">
        <title>Genomic analysis of the strain SH-1 isolated from shrimp intestine.</title>
        <authorList>
            <person name="Kim Y.-S."/>
            <person name="Kim S.-E."/>
            <person name="Kim K.-H."/>
        </authorList>
    </citation>
    <scope>NUCLEOTIDE SEQUENCE [LARGE SCALE GENOMIC DNA]</scope>
    <source>
        <strain evidence="11">SH-1</strain>
    </source>
</reference>
<name>A0A2S0MLX5_9RHOB</name>
<dbReference type="InterPro" id="IPR050856">
    <property type="entry name" value="Biotin_carboxylase_complex"/>
</dbReference>
<evidence type="ECO:0000256" key="2">
    <source>
        <dbReference type="ARBA" id="ARBA00022598"/>
    </source>
</evidence>
<dbReference type="InterPro" id="IPR005481">
    <property type="entry name" value="BC-like_N"/>
</dbReference>
<dbReference type="SUPFAM" id="SSF51230">
    <property type="entry name" value="Single hybrid motif"/>
    <property type="match status" value="1"/>
</dbReference>
<dbReference type="PROSITE" id="PS50975">
    <property type="entry name" value="ATP_GRASP"/>
    <property type="match status" value="1"/>
</dbReference>
<keyword evidence="5" id="KW-0092">Biotin</keyword>
<gene>
    <name evidence="10" type="ORF">C6Y53_03710</name>
</gene>
<dbReference type="PROSITE" id="PS00866">
    <property type="entry name" value="CPSASE_1"/>
    <property type="match status" value="1"/>
</dbReference>
<dbReference type="GO" id="GO:0005524">
    <property type="term" value="F:ATP binding"/>
    <property type="evidence" value="ECO:0007669"/>
    <property type="project" value="UniProtKB-UniRule"/>
</dbReference>
<keyword evidence="4 6" id="KW-0067">ATP-binding</keyword>
<dbReference type="PROSITE" id="PS00188">
    <property type="entry name" value="BIOTIN"/>
    <property type="match status" value="1"/>
</dbReference>
<keyword evidence="2" id="KW-0436">Ligase</keyword>
<dbReference type="InterPro" id="IPR011764">
    <property type="entry name" value="Biotin_carboxylation_dom"/>
</dbReference>
<dbReference type="InterPro" id="IPR011053">
    <property type="entry name" value="Single_hybrid_motif"/>
</dbReference>
<evidence type="ECO:0000259" key="8">
    <source>
        <dbReference type="PROSITE" id="PS50975"/>
    </source>
</evidence>
<dbReference type="InterPro" id="IPR001882">
    <property type="entry name" value="Biotin_BS"/>
</dbReference>
<feature type="domain" description="Biotin carboxylation" evidence="9">
    <location>
        <begin position="4"/>
        <end position="449"/>
    </location>
</feature>
<evidence type="ECO:0000313" key="11">
    <source>
        <dbReference type="Proteomes" id="UP000237655"/>
    </source>
</evidence>
<dbReference type="RefSeq" id="WP_106471199.1">
    <property type="nucleotide sequence ID" value="NZ_CP027665.1"/>
</dbReference>
<dbReference type="InterPro" id="IPR011054">
    <property type="entry name" value="Rudment_hybrid_motif"/>
</dbReference>
<comment type="cofactor">
    <cofactor evidence="1">
        <name>biotin</name>
        <dbReference type="ChEBI" id="CHEBI:57586"/>
    </cofactor>
</comment>
<dbReference type="Pfam" id="PF00289">
    <property type="entry name" value="Biotin_carb_N"/>
    <property type="match status" value="1"/>
</dbReference>
<dbReference type="InterPro" id="IPR016185">
    <property type="entry name" value="PreATP-grasp_dom_sf"/>
</dbReference>
<dbReference type="Gene3D" id="3.30.470.20">
    <property type="entry name" value="ATP-grasp fold, B domain"/>
    <property type="match status" value="1"/>
</dbReference>
<evidence type="ECO:0000313" key="10">
    <source>
        <dbReference type="EMBL" id="AVO36885.1"/>
    </source>
</evidence>
<dbReference type="EMBL" id="CP027665">
    <property type="protein sequence ID" value="AVO36885.1"/>
    <property type="molecule type" value="Genomic_DNA"/>
</dbReference>
<dbReference type="SMART" id="SM00878">
    <property type="entry name" value="Biotin_carb_C"/>
    <property type="match status" value="1"/>
</dbReference>
<evidence type="ECO:0000256" key="5">
    <source>
        <dbReference type="ARBA" id="ARBA00023267"/>
    </source>
</evidence>
<protein>
    <submittedName>
        <fullName evidence="10">Biotin/lipoyl-binding protein</fullName>
    </submittedName>
</protein>
<dbReference type="PROSITE" id="PS50979">
    <property type="entry name" value="BC"/>
    <property type="match status" value="1"/>
</dbReference>
<proteinExistence type="predicted"/>
<dbReference type="PROSITE" id="PS00867">
    <property type="entry name" value="CPSASE_2"/>
    <property type="match status" value="1"/>
</dbReference>
<evidence type="ECO:0000259" key="7">
    <source>
        <dbReference type="PROSITE" id="PS50968"/>
    </source>
</evidence>
<sequence length="652" mass="68012">MTGDFSSVLVANRGEIALRIMRTARAEGLACIAVHTDADAAAPHVRFADHAVNIGAGPVADSYLDADKVLQAARQSGAQAVHPGYGFLSENAGFAAACEAAGLVFIGPPASAIELMGDKAAAKRAMTAAGVPCVPGYHGADQDVATLTEEAARMGFPVMIKAAAGGGGRGMRLVAEARGFADALALARSEAMAAFGSDEVILEQAVTRPRHVEIQVFADAHGAVVHLGERDCSVQRRHQKVIEEAPCPVMTPDLRAAMGAAAVAAAGAIGYRGAGTVEFLLDDSGAFHFLEMNTRLQVEHPVTEMVTGRDLVALQFAVARGERLGFAQEDVSLTGHAIEARLYAEDPGNGFLPSAGPVHRWRPATGAGIRVDAGIAEGQAVSSYYDPMLAKIVAHGATRDEARRRLIAALRDTVLFGPETNRDFLIEALGKPAFAAGEATTAFVGEAFGEATAPVSDFADIAAVAAMIHGDDTRRALDRAVIVSPELAGWGSPGALHSRLRLTDGDARHVLTITRGADGALTIGDGDRSARVTADPLRVDGRRVDLRGFHREGDDVFLATGARAMRFAIERAGDIARAGGGGTVTAPMHGNLLQVLVRDGDSVQAGDRLAVLEAMKMQHELIAEVAGRVRFAAAPAQVQAGDVLVEIETEDP</sequence>
<evidence type="ECO:0000256" key="6">
    <source>
        <dbReference type="PROSITE-ProRule" id="PRU00409"/>
    </source>
</evidence>
<keyword evidence="11" id="KW-1185">Reference proteome</keyword>
<evidence type="ECO:0000259" key="9">
    <source>
        <dbReference type="PROSITE" id="PS50979"/>
    </source>
</evidence>
<dbReference type="GO" id="GO:0046872">
    <property type="term" value="F:metal ion binding"/>
    <property type="evidence" value="ECO:0007669"/>
    <property type="project" value="InterPro"/>
</dbReference>
<dbReference type="CDD" id="cd06850">
    <property type="entry name" value="biotinyl_domain"/>
    <property type="match status" value="1"/>
</dbReference>
<feature type="domain" description="Lipoyl-binding" evidence="7">
    <location>
        <begin position="575"/>
        <end position="648"/>
    </location>
</feature>
<keyword evidence="3 6" id="KW-0547">Nucleotide-binding</keyword>
<dbReference type="InterPro" id="IPR005482">
    <property type="entry name" value="Biotin_COase_C"/>
</dbReference>
<dbReference type="Proteomes" id="UP000237655">
    <property type="component" value="Chromosome"/>
</dbReference>
<evidence type="ECO:0000256" key="3">
    <source>
        <dbReference type="ARBA" id="ARBA00022741"/>
    </source>
</evidence>
<dbReference type="InterPro" id="IPR005479">
    <property type="entry name" value="CPAse_ATP-bd"/>
</dbReference>
<dbReference type="SUPFAM" id="SSF52440">
    <property type="entry name" value="PreATP-grasp domain"/>
    <property type="match status" value="1"/>
</dbReference>
<dbReference type="Gene3D" id="2.40.50.100">
    <property type="match status" value="1"/>
</dbReference>
<dbReference type="KEGG" id="thas:C6Y53_03710"/>
<dbReference type="PANTHER" id="PTHR18866">
    <property type="entry name" value="CARBOXYLASE:PYRUVATE/ACETYL-COA/PROPIONYL-COA CARBOXYLASE"/>
    <property type="match status" value="1"/>
</dbReference>
<dbReference type="AlphaFoldDB" id="A0A2S0MLX5"/>
<dbReference type="PANTHER" id="PTHR18866:SF33">
    <property type="entry name" value="METHYLCROTONOYL-COA CARBOXYLASE SUBUNIT ALPHA, MITOCHONDRIAL-RELATED"/>
    <property type="match status" value="1"/>
</dbReference>
<dbReference type="Pfam" id="PF02786">
    <property type="entry name" value="CPSase_L_D2"/>
    <property type="match status" value="1"/>
</dbReference>
<evidence type="ECO:0000256" key="1">
    <source>
        <dbReference type="ARBA" id="ARBA00001953"/>
    </source>
</evidence>